<dbReference type="Proteomes" id="UP001227192">
    <property type="component" value="Unassembled WGS sequence"/>
</dbReference>
<dbReference type="EMBL" id="LACB01000549">
    <property type="protein sequence ID" value="KAJ9482517.1"/>
    <property type="molecule type" value="Genomic_DNA"/>
</dbReference>
<gene>
    <name evidence="1" type="ORF">VN97_g10918</name>
</gene>
<dbReference type="AlphaFoldDB" id="A0AAI9X3P4"/>
<evidence type="ECO:0000313" key="2">
    <source>
        <dbReference type="Proteomes" id="UP001227192"/>
    </source>
</evidence>
<keyword evidence="2" id="KW-1185">Reference proteome</keyword>
<reference evidence="1" key="1">
    <citation type="submission" date="2015-06" db="EMBL/GenBank/DDBJ databases">
        <authorList>
            <person name="Nguyen H."/>
        </authorList>
    </citation>
    <scope>NUCLEOTIDE SEQUENCE</scope>
    <source>
        <strain evidence="1">DAOM 180753</strain>
    </source>
</reference>
<sequence length="73" mass="8455">MVNFLQRLAITRSISSAPYLRKPLVCSKQPAISASSRSHLSTSPPAFREDFFQNTSRRWIFNETDRLNERGRL</sequence>
<evidence type="ECO:0000313" key="1">
    <source>
        <dbReference type="EMBL" id="KAJ9482517.1"/>
    </source>
</evidence>
<protein>
    <submittedName>
        <fullName evidence="1">Uncharacterized protein</fullName>
    </submittedName>
</protein>
<organism evidence="1 2">
    <name type="scientific">Penicillium thymicola</name>
    <dbReference type="NCBI Taxonomy" id="293382"/>
    <lineage>
        <taxon>Eukaryota</taxon>
        <taxon>Fungi</taxon>
        <taxon>Dikarya</taxon>
        <taxon>Ascomycota</taxon>
        <taxon>Pezizomycotina</taxon>
        <taxon>Eurotiomycetes</taxon>
        <taxon>Eurotiomycetidae</taxon>
        <taxon>Eurotiales</taxon>
        <taxon>Aspergillaceae</taxon>
        <taxon>Penicillium</taxon>
    </lineage>
</organism>
<reference evidence="1" key="2">
    <citation type="journal article" date="2016" name="Fungal Biol.">
        <title>Ochratoxin A production by Penicillium thymicola.</title>
        <authorList>
            <person name="Nguyen H.D.T."/>
            <person name="McMullin D.R."/>
            <person name="Ponomareva E."/>
            <person name="Riley R."/>
            <person name="Pomraning K.R."/>
            <person name="Baker S.E."/>
            <person name="Seifert K.A."/>
        </authorList>
    </citation>
    <scope>NUCLEOTIDE SEQUENCE</scope>
    <source>
        <strain evidence="1">DAOM 180753</strain>
    </source>
</reference>
<proteinExistence type="predicted"/>
<name>A0AAI9X3P4_PENTH</name>
<comment type="caution">
    <text evidence="1">The sequence shown here is derived from an EMBL/GenBank/DDBJ whole genome shotgun (WGS) entry which is preliminary data.</text>
</comment>
<accession>A0AAI9X3P4</accession>